<evidence type="ECO:0000256" key="1">
    <source>
        <dbReference type="SAM" id="MobiDB-lite"/>
    </source>
</evidence>
<dbReference type="InterPro" id="IPR001387">
    <property type="entry name" value="Cro/C1-type_HTH"/>
</dbReference>
<comment type="caution">
    <text evidence="3">The sequence shown here is derived from an EMBL/GenBank/DDBJ whole genome shotgun (WGS) entry which is preliminary data.</text>
</comment>
<dbReference type="InterPro" id="IPR010982">
    <property type="entry name" value="Lambda_DNA-bd_dom_sf"/>
</dbReference>
<dbReference type="EMBL" id="VSFF01000009">
    <property type="protein sequence ID" value="TYC12442.1"/>
    <property type="molecule type" value="Genomic_DNA"/>
</dbReference>
<evidence type="ECO:0000313" key="4">
    <source>
        <dbReference type="Proteomes" id="UP000322634"/>
    </source>
</evidence>
<keyword evidence="4" id="KW-1185">Reference proteome</keyword>
<dbReference type="SMART" id="SM00530">
    <property type="entry name" value="HTH_XRE"/>
    <property type="match status" value="1"/>
</dbReference>
<dbReference type="PROSITE" id="PS50943">
    <property type="entry name" value="HTH_CROC1"/>
    <property type="match status" value="1"/>
</dbReference>
<dbReference type="AlphaFoldDB" id="A0A5D0U480"/>
<dbReference type="Proteomes" id="UP000322634">
    <property type="component" value="Unassembled WGS sequence"/>
</dbReference>
<feature type="region of interest" description="Disordered" evidence="1">
    <location>
        <begin position="264"/>
        <end position="288"/>
    </location>
</feature>
<dbReference type="SUPFAM" id="SSF47413">
    <property type="entry name" value="lambda repressor-like DNA-binding domains"/>
    <property type="match status" value="1"/>
</dbReference>
<dbReference type="Pfam" id="PF19054">
    <property type="entry name" value="DUF5753"/>
    <property type="match status" value="1"/>
</dbReference>
<evidence type="ECO:0000259" key="2">
    <source>
        <dbReference type="PROSITE" id="PS50943"/>
    </source>
</evidence>
<dbReference type="RefSeq" id="WP_148352382.1">
    <property type="nucleotide sequence ID" value="NZ_JBHSBF010000012.1"/>
</dbReference>
<reference evidence="3 4" key="1">
    <citation type="submission" date="2019-08" db="EMBL/GenBank/DDBJ databases">
        <title>Actinomadura sp. nov. CYP1-5 isolated from mountain soil.</title>
        <authorList>
            <person name="Songsumanus A."/>
            <person name="Kuncharoen N."/>
            <person name="Kudo T."/>
            <person name="Yuki M."/>
            <person name="Igarashi Y."/>
            <person name="Tanasupawat S."/>
        </authorList>
    </citation>
    <scope>NUCLEOTIDE SEQUENCE [LARGE SCALE GENOMIC DNA]</scope>
    <source>
        <strain evidence="3 4">GKU157</strain>
    </source>
</reference>
<sequence length="288" mass="31469">MSTRRTRSSTSPTLIAFGRRFRRFRDAKGWTQEGLALRAHGGAGVKPQYIGAIENGRARCTEKFAAEMDEVLEAGGELLALWHDLAMDATFPAWFDWVAVEGDAVVLASYSLSVVHGLLQVPAYAEAILHGDKDAVTARMSRQAIFTRSDPPPPDATFLLDTQTLDRPVGTPDVMVEQLEHLAMKIEEGMQIQIVSSEGTHLGNTHPFTIATLEDMQQVAYVETLARGFTMAEPTDLVAFGRALRQVQGLALPVAQSLDEIRGKATTWKQARSSGERPAARPRPEASA</sequence>
<dbReference type="Pfam" id="PF13560">
    <property type="entry name" value="HTH_31"/>
    <property type="match status" value="1"/>
</dbReference>
<evidence type="ECO:0000313" key="3">
    <source>
        <dbReference type="EMBL" id="TYC12442.1"/>
    </source>
</evidence>
<gene>
    <name evidence="3" type="ORF">FXF65_24665</name>
</gene>
<dbReference type="GO" id="GO:0003677">
    <property type="term" value="F:DNA binding"/>
    <property type="evidence" value="ECO:0007669"/>
    <property type="project" value="InterPro"/>
</dbReference>
<proteinExistence type="predicted"/>
<feature type="domain" description="HTH cro/C1-type" evidence="2">
    <location>
        <begin position="21"/>
        <end position="78"/>
    </location>
</feature>
<protein>
    <submittedName>
        <fullName evidence="3">Helix-turn-helix transcriptional regulator</fullName>
    </submittedName>
</protein>
<feature type="compositionally biased region" description="Basic and acidic residues" evidence="1">
    <location>
        <begin position="274"/>
        <end position="288"/>
    </location>
</feature>
<accession>A0A5D0U480</accession>
<dbReference type="OrthoDB" id="3469353at2"/>
<dbReference type="CDD" id="cd00093">
    <property type="entry name" value="HTH_XRE"/>
    <property type="match status" value="1"/>
</dbReference>
<organism evidence="3 4">
    <name type="scientific">Actinomadura syzygii</name>
    <dbReference type="NCBI Taxonomy" id="1427538"/>
    <lineage>
        <taxon>Bacteria</taxon>
        <taxon>Bacillati</taxon>
        <taxon>Actinomycetota</taxon>
        <taxon>Actinomycetes</taxon>
        <taxon>Streptosporangiales</taxon>
        <taxon>Thermomonosporaceae</taxon>
        <taxon>Actinomadura</taxon>
    </lineage>
</organism>
<name>A0A5D0U480_9ACTN</name>
<dbReference type="Gene3D" id="1.10.260.40">
    <property type="entry name" value="lambda repressor-like DNA-binding domains"/>
    <property type="match status" value="1"/>
</dbReference>
<dbReference type="InterPro" id="IPR043917">
    <property type="entry name" value="DUF5753"/>
</dbReference>